<dbReference type="EC" id="2.7.1.180" evidence="2"/>
<dbReference type="PANTHER" id="PTHR30040">
    <property type="entry name" value="THIAMINE BIOSYNTHESIS LIPOPROTEIN APBE"/>
    <property type="match status" value="1"/>
</dbReference>
<proteinExistence type="predicted"/>
<accession>A0ABT4QFH5</accession>
<reference evidence="12 13" key="1">
    <citation type="submission" date="2022-12" db="EMBL/GenBank/DDBJ databases">
        <title>Draft genome sequence of Paenibacillus sp. dW9.</title>
        <authorList>
            <person name="Choi E.-W."/>
            <person name="Kim D.-U."/>
        </authorList>
    </citation>
    <scope>NUCLEOTIDE SEQUENCE [LARGE SCALE GENOMIC DNA]</scope>
    <source>
        <strain evidence="13">dW9</strain>
    </source>
</reference>
<dbReference type="PANTHER" id="PTHR30040:SF2">
    <property type="entry name" value="FAD:PROTEIN FMN TRANSFERASE"/>
    <property type="match status" value="1"/>
</dbReference>
<keyword evidence="13" id="KW-1185">Reference proteome</keyword>
<keyword evidence="5 12" id="KW-0808">Transferase</keyword>
<protein>
    <recommendedName>
        <fullName evidence="3">FAD:protein FMN transferase</fullName>
        <ecNumber evidence="2">2.7.1.180</ecNumber>
    </recommendedName>
    <alternativeName>
        <fullName evidence="9">Flavin transferase</fullName>
    </alternativeName>
</protein>
<sequence>MRTRGEEAYASVRFRAMNTDVDVVLDASAGGLAAEAQSWFEFAERIFSRFRKDSELSCLNASGGRPCFVSKTMMAVLQLAEDYRVRTEGIYEPFVLPALEQAGYDVSFERLKSAAGTRLRLPMPKLKLKPKPPTAAQTALTLDPRMGIVRLPEGGRLDLGGLVKGWTVDRLASWFSGAGAAAGLINAGGDLRAWGGTQISPWTVEVADPWEPERTLAKLRLIEGAAATSSVIGRRWSTDEGERHHLIDPRTMRPVRTDVAQCTVAGRTAGESEIAAKTVCILGLREGLEWLGRQGPRYQALLITKDGLRHYYGTEAQWLEQWQGERPDAVTLRPASSDSPDNESEGGLTYGRITD</sequence>
<keyword evidence="8" id="KW-0460">Magnesium</keyword>
<evidence type="ECO:0000313" key="13">
    <source>
        <dbReference type="Proteomes" id="UP001527882"/>
    </source>
</evidence>
<evidence type="ECO:0000313" key="12">
    <source>
        <dbReference type="EMBL" id="MCZ8515611.1"/>
    </source>
</evidence>
<comment type="cofactor">
    <cofactor evidence="1">
        <name>Mg(2+)</name>
        <dbReference type="ChEBI" id="CHEBI:18420"/>
    </cofactor>
</comment>
<evidence type="ECO:0000256" key="11">
    <source>
        <dbReference type="SAM" id="MobiDB-lite"/>
    </source>
</evidence>
<evidence type="ECO:0000256" key="3">
    <source>
        <dbReference type="ARBA" id="ARBA00016337"/>
    </source>
</evidence>
<dbReference type="Gene3D" id="3.10.520.10">
    <property type="entry name" value="ApbE-like domains"/>
    <property type="match status" value="1"/>
</dbReference>
<evidence type="ECO:0000256" key="8">
    <source>
        <dbReference type="ARBA" id="ARBA00022842"/>
    </source>
</evidence>
<gene>
    <name evidence="12" type="ORF">O9H85_25020</name>
</gene>
<name>A0ABT4QFH5_9BACL</name>
<comment type="caution">
    <text evidence="12">The sequence shown here is derived from an EMBL/GenBank/DDBJ whole genome shotgun (WGS) entry which is preliminary data.</text>
</comment>
<evidence type="ECO:0000256" key="7">
    <source>
        <dbReference type="ARBA" id="ARBA00022827"/>
    </source>
</evidence>
<dbReference type="InterPro" id="IPR003374">
    <property type="entry name" value="ApbE-like_sf"/>
</dbReference>
<comment type="catalytic activity">
    <reaction evidence="10">
        <text>L-threonyl-[protein] + FAD = FMN-L-threonyl-[protein] + AMP + H(+)</text>
        <dbReference type="Rhea" id="RHEA:36847"/>
        <dbReference type="Rhea" id="RHEA-COMP:11060"/>
        <dbReference type="Rhea" id="RHEA-COMP:11061"/>
        <dbReference type="ChEBI" id="CHEBI:15378"/>
        <dbReference type="ChEBI" id="CHEBI:30013"/>
        <dbReference type="ChEBI" id="CHEBI:57692"/>
        <dbReference type="ChEBI" id="CHEBI:74257"/>
        <dbReference type="ChEBI" id="CHEBI:456215"/>
        <dbReference type="EC" id="2.7.1.180"/>
    </reaction>
</comment>
<keyword evidence="7" id="KW-0274">FAD</keyword>
<evidence type="ECO:0000256" key="6">
    <source>
        <dbReference type="ARBA" id="ARBA00022723"/>
    </source>
</evidence>
<evidence type="ECO:0000256" key="4">
    <source>
        <dbReference type="ARBA" id="ARBA00022630"/>
    </source>
</evidence>
<dbReference type="Pfam" id="PF02424">
    <property type="entry name" value="ApbE"/>
    <property type="match status" value="1"/>
</dbReference>
<evidence type="ECO:0000256" key="10">
    <source>
        <dbReference type="ARBA" id="ARBA00048540"/>
    </source>
</evidence>
<dbReference type="GO" id="GO:0016740">
    <property type="term" value="F:transferase activity"/>
    <property type="evidence" value="ECO:0007669"/>
    <property type="project" value="UniProtKB-KW"/>
</dbReference>
<keyword evidence="4" id="KW-0285">Flavoprotein</keyword>
<dbReference type="Proteomes" id="UP001527882">
    <property type="component" value="Unassembled WGS sequence"/>
</dbReference>
<evidence type="ECO:0000256" key="1">
    <source>
        <dbReference type="ARBA" id="ARBA00001946"/>
    </source>
</evidence>
<dbReference type="SUPFAM" id="SSF143631">
    <property type="entry name" value="ApbE-like"/>
    <property type="match status" value="1"/>
</dbReference>
<evidence type="ECO:0000256" key="9">
    <source>
        <dbReference type="ARBA" id="ARBA00031306"/>
    </source>
</evidence>
<dbReference type="InterPro" id="IPR024932">
    <property type="entry name" value="ApbE"/>
</dbReference>
<evidence type="ECO:0000256" key="2">
    <source>
        <dbReference type="ARBA" id="ARBA00011955"/>
    </source>
</evidence>
<dbReference type="RefSeq" id="WP_269884198.1">
    <property type="nucleotide sequence ID" value="NZ_JAQAGZ010000018.1"/>
</dbReference>
<keyword evidence="6" id="KW-0479">Metal-binding</keyword>
<feature type="region of interest" description="Disordered" evidence="11">
    <location>
        <begin position="330"/>
        <end position="355"/>
    </location>
</feature>
<dbReference type="EMBL" id="JAQAGZ010000018">
    <property type="protein sequence ID" value="MCZ8515611.1"/>
    <property type="molecule type" value="Genomic_DNA"/>
</dbReference>
<organism evidence="12 13">
    <name type="scientific">Paenibacillus gyeongsangnamensis</name>
    <dbReference type="NCBI Taxonomy" id="3388067"/>
    <lineage>
        <taxon>Bacteria</taxon>
        <taxon>Bacillati</taxon>
        <taxon>Bacillota</taxon>
        <taxon>Bacilli</taxon>
        <taxon>Bacillales</taxon>
        <taxon>Paenibacillaceae</taxon>
        <taxon>Paenibacillus</taxon>
    </lineage>
</organism>
<evidence type="ECO:0000256" key="5">
    <source>
        <dbReference type="ARBA" id="ARBA00022679"/>
    </source>
</evidence>